<gene>
    <name evidence="2" type="ORF">Pan44_11940</name>
</gene>
<organism evidence="2 3">
    <name type="scientific">Caulifigura coniformis</name>
    <dbReference type="NCBI Taxonomy" id="2527983"/>
    <lineage>
        <taxon>Bacteria</taxon>
        <taxon>Pseudomonadati</taxon>
        <taxon>Planctomycetota</taxon>
        <taxon>Planctomycetia</taxon>
        <taxon>Planctomycetales</taxon>
        <taxon>Planctomycetaceae</taxon>
        <taxon>Caulifigura</taxon>
    </lineage>
</organism>
<dbReference type="RefSeq" id="WP_145028171.1">
    <property type="nucleotide sequence ID" value="NZ_CP036271.1"/>
</dbReference>
<dbReference type="Pfam" id="PF07963">
    <property type="entry name" value="N_methyl"/>
    <property type="match status" value="1"/>
</dbReference>
<proteinExistence type="predicted"/>
<reference evidence="2 3" key="1">
    <citation type="submission" date="2019-02" db="EMBL/GenBank/DDBJ databases">
        <title>Deep-cultivation of Planctomycetes and their phenomic and genomic characterization uncovers novel biology.</title>
        <authorList>
            <person name="Wiegand S."/>
            <person name="Jogler M."/>
            <person name="Boedeker C."/>
            <person name="Pinto D."/>
            <person name="Vollmers J."/>
            <person name="Rivas-Marin E."/>
            <person name="Kohn T."/>
            <person name="Peeters S.H."/>
            <person name="Heuer A."/>
            <person name="Rast P."/>
            <person name="Oberbeckmann S."/>
            <person name="Bunk B."/>
            <person name="Jeske O."/>
            <person name="Meyerdierks A."/>
            <person name="Storesund J.E."/>
            <person name="Kallscheuer N."/>
            <person name="Luecker S."/>
            <person name="Lage O.M."/>
            <person name="Pohl T."/>
            <person name="Merkel B.J."/>
            <person name="Hornburger P."/>
            <person name="Mueller R.-W."/>
            <person name="Bruemmer F."/>
            <person name="Labrenz M."/>
            <person name="Spormann A.M."/>
            <person name="Op den Camp H."/>
            <person name="Overmann J."/>
            <person name="Amann R."/>
            <person name="Jetten M.S.M."/>
            <person name="Mascher T."/>
            <person name="Medema M.H."/>
            <person name="Devos D.P."/>
            <person name="Kaster A.-K."/>
            <person name="Ovreas L."/>
            <person name="Rohde M."/>
            <person name="Galperin M.Y."/>
            <person name="Jogler C."/>
        </authorList>
    </citation>
    <scope>NUCLEOTIDE SEQUENCE [LARGE SCALE GENOMIC DNA]</scope>
    <source>
        <strain evidence="2 3">Pan44</strain>
    </source>
</reference>
<evidence type="ECO:0000313" key="2">
    <source>
        <dbReference type="EMBL" id="QDT53178.1"/>
    </source>
</evidence>
<dbReference type="NCBIfam" id="TIGR04294">
    <property type="entry name" value="pre_pil_HX9DG"/>
    <property type="match status" value="1"/>
</dbReference>
<dbReference type="PROSITE" id="PS00409">
    <property type="entry name" value="PROKAR_NTER_METHYL"/>
    <property type="match status" value="1"/>
</dbReference>
<dbReference type="OrthoDB" id="263777at2"/>
<dbReference type="PANTHER" id="PTHR30093">
    <property type="entry name" value="GENERAL SECRETION PATHWAY PROTEIN G"/>
    <property type="match status" value="1"/>
</dbReference>
<name>A0A517SAM6_9PLAN</name>
<dbReference type="InterPro" id="IPR045584">
    <property type="entry name" value="Pilin-like"/>
</dbReference>
<feature type="domain" description="DUF1559" evidence="1">
    <location>
        <begin position="32"/>
        <end position="302"/>
    </location>
</feature>
<dbReference type="SUPFAM" id="SSF54523">
    <property type="entry name" value="Pili subunits"/>
    <property type="match status" value="1"/>
</dbReference>
<dbReference type="InterPro" id="IPR012902">
    <property type="entry name" value="N_methyl_site"/>
</dbReference>
<dbReference type="InParanoid" id="A0A517SAM6"/>
<accession>A0A517SAM6</accession>
<dbReference type="InterPro" id="IPR027558">
    <property type="entry name" value="Pre_pil_HX9DG_C"/>
</dbReference>
<sequence length="334" mass="35506">MKSRVRGFTLIELLVVIAIIAILIALLLPAVQQAREAARRTQCKNNLKQIGLALHNYADIYGSFPMAYVDTGMTNNGSRMDGGWSWASMILPQIDQAPLYNQFNFNFLPHGEGNSFPQVVANSRLCATPQTAFSCPTDIKATTFAKHSPGTTGYISAMATSSYSGVHGPFAGDPCTTGPFNFTPPQAILGTFSTNTCRSFRDFTDGTSNTTVVGEVSAQMQNPSHPNSMLYGSVVENGGANCTTNSIGSAGMYQHARGCIAKLNAPLSLGGLFKAFSSGHTGGAHFTMGDGSVRFLSENIDHTGTDYAGYSASNNFGTYQRLAGIKDGLVIGEF</sequence>
<dbReference type="PANTHER" id="PTHR30093:SF2">
    <property type="entry name" value="TYPE II SECRETION SYSTEM PROTEIN H"/>
    <property type="match status" value="1"/>
</dbReference>
<dbReference type="InterPro" id="IPR011453">
    <property type="entry name" value="DUF1559"/>
</dbReference>
<keyword evidence="3" id="KW-1185">Reference proteome</keyword>
<dbReference type="Proteomes" id="UP000315700">
    <property type="component" value="Chromosome"/>
</dbReference>
<dbReference type="NCBIfam" id="TIGR02532">
    <property type="entry name" value="IV_pilin_GFxxxE"/>
    <property type="match status" value="1"/>
</dbReference>
<protein>
    <submittedName>
        <fullName evidence="2">Putative major pilin subunit</fullName>
    </submittedName>
</protein>
<dbReference type="Pfam" id="PF07596">
    <property type="entry name" value="SBP_bac_10"/>
    <property type="match status" value="1"/>
</dbReference>
<evidence type="ECO:0000313" key="3">
    <source>
        <dbReference type="Proteomes" id="UP000315700"/>
    </source>
</evidence>
<dbReference type="Gene3D" id="3.30.700.10">
    <property type="entry name" value="Glycoprotein, Type 4 Pilin"/>
    <property type="match status" value="1"/>
</dbReference>
<evidence type="ECO:0000259" key="1">
    <source>
        <dbReference type="Pfam" id="PF07596"/>
    </source>
</evidence>
<dbReference type="AlphaFoldDB" id="A0A517SAM6"/>
<dbReference type="EMBL" id="CP036271">
    <property type="protein sequence ID" value="QDT53178.1"/>
    <property type="molecule type" value="Genomic_DNA"/>
</dbReference>
<dbReference type="KEGG" id="ccos:Pan44_11940"/>